<feature type="transmembrane region" description="Helical" evidence="8">
    <location>
        <begin position="242"/>
        <end position="264"/>
    </location>
</feature>
<reference evidence="11" key="1">
    <citation type="submission" date="2016-11" db="EMBL/GenBank/DDBJ databases">
        <authorList>
            <person name="Varghese N."/>
            <person name="Submissions S."/>
        </authorList>
    </citation>
    <scope>NUCLEOTIDE SEQUENCE [LARGE SCALE GENOMIC DNA]</scope>
    <source>
        <strain evidence="11">CGMCC 1.8995</strain>
    </source>
</reference>
<evidence type="ECO:0000256" key="2">
    <source>
        <dbReference type="ARBA" id="ARBA00010992"/>
    </source>
</evidence>
<evidence type="ECO:0000313" key="10">
    <source>
        <dbReference type="EMBL" id="SHG02009.1"/>
    </source>
</evidence>
<dbReference type="InterPro" id="IPR003663">
    <property type="entry name" value="Sugar/inositol_transpt"/>
</dbReference>
<dbReference type="PRINTS" id="PR00171">
    <property type="entry name" value="SUGRTRNSPORT"/>
</dbReference>
<protein>
    <submittedName>
        <fullName evidence="10">MFS transporter, sugar porter (SP) family</fullName>
    </submittedName>
</protein>
<dbReference type="SUPFAM" id="SSF103473">
    <property type="entry name" value="MFS general substrate transporter"/>
    <property type="match status" value="1"/>
</dbReference>
<name>A0A1M5GE88_9ALTE</name>
<feature type="transmembrane region" description="Helical" evidence="8">
    <location>
        <begin position="76"/>
        <end position="95"/>
    </location>
</feature>
<dbReference type="PROSITE" id="PS00217">
    <property type="entry name" value="SUGAR_TRANSPORT_2"/>
    <property type="match status" value="1"/>
</dbReference>
<comment type="subcellular location">
    <subcellularLocation>
        <location evidence="1">Membrane</location>
        <topology evidence="1">Multi-pass membrane protein</topology>
    </subcellularLocation>
</comment>
<keyword evidence="11" id="KW-1185">Reference proteome</keyword>
<evidence type="ECO:0000256" key="1">
    <source>
        <dbReference type="ARBA" id="ARBA00004141"/>
    </source>
</evidence>
<dbReference type="PANTHER" id="PTHR48020:SF12">
    <property type="entry name" value="PROTON MYO-INOSITOL COTRANSPORTER"/>
    <property type="match status" value="1"/>
</dbReference>
<evidence type="ECO:0000256" key="5">
    <source>
        <dbReference type="ARBA" id="ARBA00022989"/>
    </source>
</evidence>
<dbReference type="InterPro" id="IPR005828">
    <property type="entry name" value="MFS_sugar_transport-like"/>
</dbReference>
<dbReference type="STRING" id="634436.SAMN05216361_0976"/>
<dbReference type="RefSeq" id="WP_073318798.1">
    <property type="nucleotide sequence ID" value="NZ_FQWD01000002.1"/>
</dbReference>
<feature type="transmembrane region" description="Helical" evidence="8">
    <location>
        <begin position="335"/>
        <end position="359"/>
    </location>
</feature>
<dbReference type="PROSITE" id="PS50850">
    <property type="entry name" value="MFS"/>
    <property type="match status" value="1"/>
</dbReference>
<evidence type="ECO:0000259" key="9">
    <source>
        <dbReference type="PROSITE" id="PS50850"/>
    </source>
</evidence>
<feature type="transmembrane region" description="Helical" evidence="8">
    <location>
        <begin position="45"/>
        <end position="64"/>
    </location>
</feature>
<feature type="transmembrane region" description="Helical" evidence="8">
    <location>
        <begin position="307"/>
        <end position="329"/>
    </location>
</feature>
<dbReference type="Gene3D" id="1.20.1250.20">
    <property type="entry name" value="MFS general substrate transporter like domains"/>
    <property type="match status" value="1"/>
</dbReference>
<gene>
    <name evidence="10" type="ORF">SAMN05216361_0976</name>
</gene>
<evidence type="ECO:0000256" key="4">
    <source>
        <dbReference type="ARBA" id="ARBA00022692"/>
    </source>
</evidence>
<feature type="transmembrane region" description="Helical" evidence="8">
    <location>
        <begin position="400"/>
        <end position="421"/>
    </location>
</feature>
<organism evidence="10 11">
    <name type="scientific">Marisediminitalea aggregata</name>
    <dbReference type="NCBI Taxonomy" id="634436"/>
    <lineage>
        <taxon>Bacteria</taxon>
        <taxon>Pseudomonadati</taxon>
        <taxon>Pseudomonadota</taxon>
        <taxon>Gammaproteobacteria</taxon>
        <taxon>Alteromonadales</taxon>
        <taxon>Alteromonadaceae</taxon>
        <taxon>Marisediminitalea</taxon>
    </lineage>
</organism>
<feature type="transmembrane region" description="Helical" evidence="8">
    <location>
        <begin position="135"/>
        <end position="157"/>
    </location>
</feature>
<feature type="domain" description="Major facilitator superfamily (MFS) profile" evidence="9">
    <location>
        <begin position="9"/>
        <end position="425"/>
    </location>
</feature>
<dbReference type="Proteomes" id="UP000184520">
    <property type="component" value="Unassembled WGS sequence"/>
</dbReference>
<dbReference type="GO" id="GO:0022857">
    <property type="term" value="F:transmembrane transporter activity"/>
    <property type="evidence" value="ECO:0007669"/>
    <property type="project" value="InterPro"/>
</dbReference>
<evidence type="ECO:0000256" key="8">
    <source>
        <dbReference type="SAM" id="Phobius"/>
    </source>
</evidence>
<dbReference type="OrthoDB" id="5368493at2"/>
<proteinExistence type="inferred from homology"/>
<keyword evidence="3 7" id="KW-0813">Transport</keyword>
<dbReference type="EMBL" id="FQWD01000002">
    <property type="protein sequence ID" value="SHG02009.1"/>
    <property type="molecule type" value="Genomic_DNA"/>
</dbReference>
<keyword evidence="5 8" id="KW-1133">Transmembrane helix</keyword>
<dbReference type="InterPro" id="IPR050814">
    <property type="entry name" value="Myo-inositol_Transporter"/>
</dbReference>
<evidence type="ECO:0000256" key="7">
    <source>
        <dbReference type="RuleBase" id="RU003346"/>
    </source>
</evidence>
<dbReference type="InterPro" id="IPR036259">
    <property type="entry name" value="MFS_trans_sf"/>
</dbReference>
<feature type="transmembrane region" description="Helical" evidence="8">
    <location>
        <begin position="101"/>
        <end position="123"/>
    </location>
</feature>
<feature type="transmembrane region" description="Helical" evidence="8">
    <location>
        <begin position="371"/>
        <end position="394"/>
    </location>
</feature>
<keyword evidence="4 8" id="KW-0812">Transmembrane</keyword>
<accession>A0A1M5GE88</accession>
<dbReference type="AlphaFoldDB" id="A0A1M5GE88"/>
<evidence type="ECO:0000313" key="11">
    <source>
        <dbReference type="Proteomes" id="UP000184520"/>
    </source>
</evidence>
<comment type="similarity">
    <text evidence="2 7">Belongs to the major facilitator superfamily. Sugar transporter (TC 2.A.1.1) family.</text>
</comment>
<dbReference type="PROSITE" id="PS00216">
    <property type="entry name" value="SUGAR_TRANSPORT_1"/>
    <property type="match status" value="1"/>
</dbReference>
<dbReference type="PANTHER" id="PTHR48020">
    <property type="entry name" value="PROTON MYO-INOSITOL COTRANSPORTER"/>
    <property type="match status" value="1"/>
</dbReference>
<dbReference type="Pfam" id="PF00083">
    <property type="entry name" value="Sugar_tr"/>
    <property type="match status" value="1"/>
</dbReference>
<feature type="transmembrane region" description="Helical" evidence="8">
    <location>
        <begin position="163"/>
        <end position="185"/>
    </location>
</feature>
<sequence>MLNNKLLLWSITVACAGFLFGFDTAVISGADQPIQALWQTSDLTHGLFIMSSALWGTVLGALGANIPCDRFGRKTTLIAIGVLYLLSALGSALATDPVTFSVMRFIGGIGVGVSSIAVPAYIAEIAPAAQRGRLVALYQFQIVFGILIAFLSNYLLADTFLLSWRWMLGIEALPAAIYLLLVFFVPESPRWLLLHKQDHQAASQILHAVGEPSPQHLITQIESEHQQRASENLFSHAYRWPILLAFLLAFFNQLSGINFVIYFAPRIFSLAGLDSSAALLSSAGIGLVNLLFTVLGMVLIDKAGRKTLLVIGSIGYILSLAALTIAFQLSLAGNLVVAFIFMFIASHAVGQGAVIWVFISEIFPNSVRTKGQSLGCGTHWVLAALITLVMPAVLGSFTPTVIFGFFTVMMVLQLICVLWLFPETRGKSIEELGMSLSDSR</sequence>
<keyword evidence="6 8" id="KW-0472">Membrane</keyword>
<dbReference type="NCBIfam" id="TIGR00879">
    <property type="entry name" value="SP"/>
    <property type="match status" value="1"/>
</dbReference>
<dbReference type="InterPro" id="IPR005829">
    <property type="entry name" value="Sugar_transporter_CS"/>
</dbReference>
<evidence type="ECO:0000256" key="6">
    <source>
        <dbReference type="ARBA" id="ARBA00023136"/>
    </source>
</evidence>
<feature type="transmembrane region" description="Helical" evidence="8">
    <location>
        <begin position="276"/>
        <end position="300"/>
    </location>
</feature>
<dbReference type="InterPro" id="IPR020846">
    <property type="entry name" value="MFS_dom"/>
</dbReference>
<evidence type="ECO:0000256" key="3">
    <source>
        <dbReference type="ARBA" id="ARBA00022448"/>
    </source>
</evidence>
<dbReference type="GO" id="GO:0016020">
    <property type="term" value="C:membrane"/>
    <property type="evidence" value="ECO:0007669"/>
    <property type="project" value="UniProtKB-SubCell"/>
</dbReference>